<sequence>MRQTLLLGALSCTVACPDLPRFQRWMEEFVKRCGVPSQDSCDWITCDCLLVSLQVPVNLSSVPICFENGLESFSIEQRNVTSQMLRGSACGTRTRELGEPCGQCDGTRMERPECSNTTAPPHVIFVSDAWRGTRMVWGWMLAVKILL</sequence>
<evidence type="ECO:0000256" key="1">
    <source>
        <dbReference type="SAM" id="SignalP"/>
    </source>
</evidence>
<accession>A0ABP0MSR5</accession>
<keyword evidence="3" id="KW-1185">Reference proteome</keyword>
<feature type="chain" id="PRO_5045745020" evidence="1">
    <location>
        <begin position="16"/>
        <end position="147"/>
    </location>
</feature>
<name>A0ABP0MSR5_9DINO</name>
<feature type="signal peptide" evidence="1">
    <location>
        <begin position="1"/>
        <end position="15"/>
    </location>
</feature>
<gene>
    <name evidence="2" type="ORF">SCF082_LOCUS29593</name>
</gene>
<proteinExistence type="predicted"/>
<evidence type="ECO:0000313" key="2">
    <source>
        <dbReference type="EMBL" id="CAK9054538.1"/>
    </source>
</evidence>
<organism evidence="2 3">
    <name type="scientific">Durusdinium trenchii</name>
    <dbReference type="NCBI Taxonomy" id="1381693"/>
    <lineage>
        <taxon>Eukaryota</taxon>
        <taxon>Sar</taxon>
        <taxon>Alveolata</taxon>
        <taxon>Dinophyceae</taxon>
        <taxon>Suessiales</taxon>
        <taxon>Symbiodiniaceae</taxon>
        <taxon>Durusdinium</taxon>
    </lineage>
</organism>
<protein>
    <submittedName>
        <fullName evidence="2">Uncharacterized protein</fullName>
    </submittedName>
</protein>
<dbReference type="Proteomes" id="UP001642464">
    <property type="component" value="Unassembled WGS sequence"/>
</dbReference>
<reference evidence="2 3" key="1">
    <citation type="submission" date="2024-02" db="EMBL/GenBank/DDBJ databases">
        <authorList>
            <person name="Chen Y."/>
            <person name="Shah S."/>
            <person name="Dougan E. K."/>
            <person name="Thang M."/>
            <person name="Chan C."/>
        </authorList>
    </citation>
    <scope>NUCLEOTIDE SEQUENCE [LARGE SCALE GENOMIC DNA]</scope>
</reference>
<evidence type="ECO:0000313" key="3">
    <source>
        <dbReference type="Proteomes" id="UP001642464"/>
    </source>
</evidence>
<keyword evidence="1" id="KW-0732">Signal</keyword>
<dbReference type="EMBL" id="CAXAMM010024002">
    <property type="protein sequence ID" value="CAK9054538.1"/>
    <property type="molecule type" value="Genomic_DNA"/>
</dbReference>
<comment type="caution">
    <text evidence="2">The sequence shown here is derived from an EMBL/GenBank/DDBJ whole genome shotgun (WGS) entry which is preliminary data.</text>
</comment>